<evidence type="ECO:0000313" key="2">
    <source>
        <dbReference type="Proteomes" id="UP000003019"/>
    </source>
</evidence>
<dbReference type="AlphaFoldDB" id="G4CFQ0"/>
<organism evidence="1 2">
    <name type="scientific">Neisseria shayeganii 871</name>
    <dbReference type="NCBI Taxonomy" id="1032488"/>
    <lineage>
        <taxon>Bacteria</taxon>
        <taxon>Pseudomonadati</taxon>
        <taxon>Pseudomonadota</taxon>
        <taxon>Betaproteobacteria</taxon>
        <taxon>Neisseriales</taxon>
        <taxon>Neisseriaceae</taxon>
        <taxon>Neisseria</taxon>
    </lineage>
</organism>
<reference evidence="1 2" key="1">
    <citation type="submission" date="2011-05" db="EMBL/GenBank/DDBJ databases">
        <authorList>
            <person name="Muzny D."/>
            <person name="Qin X."/>
            <person name="Deng J."/>
            <person name="Jiang H."/>
            <person name="Liu Y."/>
            <person name="Qu J."/>
            <person name="Song X.-Z."/>
            <person name="Zhang L."/>
            <person name="Thornton R."/>
            <person name="Coyle M."/>
            <person name="Francisco L."/>
            <person name="Jackson L."/>
            <person name="Javaid M."/>
            <person name="Korchina V."/>
            <person name="Kovar C."/>
            <person name="Mata R."/>
            <person name="Mathew T."/>
            <person name="Ngo R."/>
            <person name="Nguyen L."/>
            <person name="Nguyen N."/>
            <person name="Okwuonu G."/>
            <person name="Ongeri F."/>
            <person name="Pham C."/>
            <person name="Simmons D."/>
            <person name="Wilczek-Boney K."/>
            <person name="Hale W."/>
            <person name="Jakkamsetti A."/>
            <person name="Pham P."/>
            <person name="Ruth R."/>
            <person name="San Lucas F."/>
            <person name="Warren J."/>
            <person name="Zhang J."/>
            <person name="Zhao Z."/>
            <person name="Zhou C."/>
            <person name="Zhu D."/>
            <person name="Lee S."/>
            <person name="Bess C."/>
            <person name="Blankenburg K."/>
            <person name="Forbes L."/>
            <person name="Fu Q."/>
            <person name="Gubbala S."/>
            <person name="Hirani K."/>
            <person name="Jayaseelan J.C."/>
            <person name="Lara F."/>
            <person name="Munidasa M."/>
            <person name="Palculict T."/>
            <person name="Patil S."/>
            <person name="Pu L.-L."/>
            <person name="Saada N."/>
            <person name="Tang L."/>
            <person name="Weissenberger G."/>
            <person name="Zhu Y."/>
            <person name="Hemphill L."/>
            <person name="Shang Y."/>
            <person name="Youmans B."/>
            <person name="Ayvaz T."/>
            <person name="Ross M."/>
            <person name="Santibanez J."/>
            <person name="Aqrawi P."/>
            <person name="Gross S."/>
            <person name="Joshi V."/>
            <person name="Fowler G."/>
            <person name="Nazareth L."/>
            <person name="Reid J."/>
            <person name="Worley K."/>
            <person name="Petrosino J."/>
            <person name="Highlander S."/>
            <person name="Gibbs R."/>
        </authorList>
    </citation>
    <scope>NUCLEOTIDE SEQUENCE [LARGE SCALE GENOMIC DNA]</scope>
    <source>
        <strain evidence="1 2">871</strain>
    </source>
</reference>
<keyword evidence="2" id="KW-1185">Reference proteome</keyword>
<accession>G4CFQ0</accession>
<dbReference type="HOGENOM" id="CLU_2524112_0_0_4"/>
<sequence>MSFQKLFLKIEVFGKEELSAVPLWERINIAMKNYGLTCKFHIIETARIIFFKKIRYLQYKLDTLLFYLRIIYDHRYRSEKIKSI</sequence>
<comment type="caution">
    <text evidence="1">The sequence shown here is derived from an EMBL/GenBank/DDBJ whole genome shotgun (WGS) entry which is preliminary data.</text>
</comment>
<evidence type="ECO:0000313" key="1">
    <source>
        <dbReference type="EMBL" id="EGY53316.1"/>
    </source>
</evidence>
<dbReference type="STRING" id="1032488.HMPREF9371_0425"/>
<name>G4CFQ0_9NEIS</name>
<dbReference type="Proteomes" id="UP000003019">
    <property type="component" value="Unassembled WGS sequence"/>
</dbReference>
<dbReference type="EMBL" id="AGAY01000017">
    <property type="protein sequence ID" value="EGY53316.1"/>
    <property type="molecule type" value="Genomic_DNA"/>
</dbReference>
<proteinExistence type="predicted"/>
<protein>
    <submittedName>
        <fullName evidence="1">Uncharacterized protein</fullName>
    </submittedName>
</protein>
<gene>
    <name evidence="1" type="ORF">HMPREF9371_0425</name>
</gene>